<dbReference type="EMBL" id="JRPJ02000051">
    <property type="protein sequence ID" value="TLE08359.1"/>
    <property type="molecule type" value="Genomic_DNA"/>
</dbReference>
<dbReference type="Pfam" id="PF18812">
    <property type="entry name" value="PBECR3"/>
    <property type="match status" value="1"/>
</dbReference>
<feature type="domain" description="Phage-Barnase-EndoU-ColicinE5/D-RelE like nuclease 3" evidence="1">
    <location>
        <begin position="2"/>
        <end position="88"/>
    </location>
</feature>
<dbReference type="Proteomes" id="UP000029857">
    <property type="component" value="Unassembled WGS sequence"/>
</dbReference>
<protein>
    <recommendedName>
        <fullName evidence="1">Phage-Barnase-EndoU-ColicinE5/D-RelE like nuclease 3 domain-containing protein</fullName>
    </recommendedName>
</protein>
<sequence>MIHTLKRHGENSPMVKNGNQKAVTLDEIAKYQSYADKADRKTLTKDHKGKEILLSGKQINGYYVVVEEIRQKVNELSFKTMYFEKGDLSKSNAFKNANH</sequence>
<proteinExistence type="predicted"/>
<evidence type="ECO:0000313" key="2">
    <source>
        <dbReference type="EMBL" id="TLE08359.1"/>
    </source>
</evidence>
<organism evidence="2 3">
    <name type="scientific">Helicobacter bilis</name>
    <dbReference type="NCBI Taxonomy" id="37372"/>
    <lineage>
        <taxon>Bacteria</taxon>
        <taxon>Pseudomonadati</taxon>
        <taxon>Campylobacterota</taxon>
        <taxon>Epsilonproteobacteria</taxon>
        <taxon>Campylobacterales</taxon>
        <taxon>Helicobacteraceae</taxon>
        <taxon>Helicobacter</taxon>
    </lineage>
</organism>
<dbReference type="AlphaFoldDB" id="A0A4U8U459"/>
<evidence type="ECO:0000259" key="1">
    <source>
        <dbReference type="Pfam" id="PF18812"/>
    </source>
</evidence>
<dbReference type="InterPro" id="IPR041301">
    <property type="entry name" value="PBECR3"/>
</dbReference>
<comment type="caution">
    <text evidence="2">The sequence shown here is derived from an EMBL/GenBank/DDBJ whole genome shotgun (WGS) entry which is preliminary data.</text>
</comment>
<name>A0A4U8U459_9HELI</name>
<reference evidence="2 3" key="1">
    <citation type="journal article" date="2014" name="Genome Announc.">
        <title>Draft genome sequences of eight enterohepatic helicobacter species isolated from both laboratory and wild rodents.</title>
        <authorList>
            <person name="Sheh A."/>
            <person name="Shen Z."/>
            <person name="Fox J.G."/>
        </authorList>
    </citation>
    <scope>NUCLEOTIDE SEQUENCE [LARGE SCALE GENOMIC DNA]</scope>
    <source>
        <strain evidence="2 3">ATCC 49320</strain>
    </source>
</reference>
<evidence type="ECO:0000313" key="3">
    <source>
        <dbReference type="Proteomes" id="UP000029857"/>
    </source>
</evidence>
<gene>
    <name evidence="2" type="ORF">LS79_010110</name>
</gene>
<accession>A0A4U8U459</accession>